<organism evidence="9">
    <name type="scientific">Tetraodon nigroviridis</name>
    <name type="common">Spotted green pufferfish</name>
    <name type="synonym">Chelonodon nigroviridis</name>
    <dbReference type="NCBI Taxonomy" id="99883"/>
    <lineage>
        <taxon>Eukaryota</taxon>
        <taxon>Metazoa</taxon>
        <taxon>Chordata</taxon>
        <taxon>Craniata</taxon>
        <taxon>Vertebrata</taxon>
        <taxon>Euteleostomi</taxon>
        <taxon>Actinopterygii</taxon>
        <taxon>Neopterygii</taxon>
        <taxon>Teleostei</taxon>
        <taxon>Neoteleostei</taxon>
        <taxon>Acanthomorphata</taxon>
        <taxon>Eupercaria</taxon>
        <taxon>Tetraodontiformes</taxon>
        <taxon>Tetradontoidea</taxon>
        <taxon>Tetraodontidae</taxon>
        <taxon>Tetraodon</taxon>
    </lineage>
</organism>
<dbReference type="GO" id="GO:0000179">
    <property type="term" value="F:rRNA (adenine-N6,N6-)-dimethyltransferase activity"/>
    <property type="evidence" value="ECO:0007669"/>
    <property type="project" value="UniProtKB-UniRule"/>
</dbReference>
<sequence>MAASHRLACLRLPPLPTVGELIKLYNLRAEKQLSQNFLLDLKLTDKIVRQAGCLKGAHVCEVGPGPGGLTRSILNAGAADLLVVEKDSRFIPGLKVKLAAGTASSRLFVQPSRCDGVAFNIPVLQLLSEAAPGRLRIVHGDILTYRMDRGFLGMTSKTWQEDPPNLHVIGNLPFNVSTPLIIKWLENIANQSGPFRLRTHPPHADIPEGGGREADSQYGQQTEEPSLHHGSVPLHGPQLLHHPRKAFVPKPQQTVVRALPSTPLSDGYGGLQMFPVYSGRPSTRAR</sequence>
<name>Q4RP08_TETNG</name>
<feature type="binding site" evidence="5">
    <location>
        <position position="38"/>
    </location>
    <ligand>
        <name>S-adenosyl-L-methionine</name>
        <dbReference type="ChEBI" id="CHEBI:59789"/>
    </ligand>
</feature>
<reference evidence="9" key="2">
    <citation type="submission" date="2004-02" db="EMBL/GenBank/DDBJ databases">
        <authorList>
            <consortium name="Genoscope"/>
            <consortium name="Whitehead Institute Centre for Genome Research"/>
        </authorList>
    </citation>
    <scope>NUCLEOTIDE SEQUENCE</scope>
</reference>
<dbReference type="GO" id="GO:0034246">
    <property type="term" value="F:mitochondrial transcription factor activity"/>
    <property type="evidence" value="ECO:0007669"/>
    <property type="project" value="TreeGrafter"/>
</dbReference>
<keyword evidence="2 5" id="KW-0808">Transferase</keyword>
<evidence type="ECO:0000259" key="8">
    <source>
        <dbReference type="SMART" id="SM00650"/>
    </source>
</evidence>
<evidence type="ECO:0000256" key="5">
    <source>
        <dbReference type="PROSITE-ProRule" id="PRU01026"/>
    </source>
</evidence>
<evidence type="ECO:0000256" key="4">
    <source>
        <dbReference type="ARBA" id="ARBA00022884"/>
    </source>
</evidence>
<evidence type="ECO:0000256" key="2">
    <source>
        <dbReference type="ARBA" id="ARBA00022679"/>
    </source>
</evidence>
<dbReference type="PROSITE" id="PS51689">
    <property type="entry name" value="SAM_RNA_A_N6_MT"/>
    <property type="match status" value="1"/>
</dbReference>
<feature type="domain" description="Ribosomal RNA adenine methylase transferase N-terminal" evidence="8">
    <location>
        <begin position="43"/>
        <end position="201"/>
    </location>
</feature>
<evidence type="ECO:0000313" key="9">
    <source>
        <dbReference type="EMBL" id="CAG09874.1"/>
    </source>
</evidence>
<feature type="binding site" evidence="5">
    <location>
        <position position="36"/>
    </location>
    <ligand>
        <name>S-adenosyl-L-methionine</name>
        <dbReference type="ChEBI" id="CHEBI:59789"/>
    </ligand>
</feature>
<protein>
    <recommendedName>
        <fullName evidence="6">rRNA adenine N(6)-methyltransferase</fullName>
        <ecNumber evidence="6">2.1.1.-</ecNumber>
    </recommendedName>
</protein>
<evidence type="ECO:0000256" key="7">
    <source>
        <dbReference type="SAM" id="MobiDB-lite"/>
    </source>
</evidence>
<feature type="compositionally biased region" description="Basic and acidic residues" evidence="7">
    <location>
        <begin position="202"/>
        <end position="215"/>
    </location>
</feature>
<accession>Q4RP08</accession>
<dbReference type="EC" id="2.1.1.-" evidence="6"/>
<comment type="similarity">
    <text evidence="5 6">Belongs to the class I-like SAM-binding methyltransferase superfamily. rRNA adenine N(6)-methyltransferase family.</text>
</comment>
<keyword evidence="4 5" id="KW-0694">RNA-binding</keyword>
<dbReference type="PANTHER" id="PTHR11727">
    <property type="entry name" value="DIMETHYLADENOSINE TRANSFERASE"/>
    <property type="match status" value="1"/>
</dbReference>
<feature type="region of interest" description="Disordered" evidence="7">
    <location>
        <begin position="195"/>
        <end position="239"/>
    </location>
</feature>
<feature type="binding site" evidence="5">
    <location>
        <position position="85"/>
    </location>
    <ligand>
        <name>S-adenosyl-L-methionine</name>
        <dbReference type="ChEBI" id="CHEBI:59789"/>
    </ligand>
</feature>
<dbReference type="Gene3D" id="3.40.50.150">
    <property type="entry name" value="Vaccinia Virus protein VP39"/>
    <property type="match status" value="1"/>
</dbReference>
<dbReference type="EMBL" id="CAAE01015009">
    <property type="protein sequence ID" value="CAG09874.1"/>
    <property type="molecule type" value="Genomic_DNA"/>
</dbReference>
<dbReference type="InterPro" id="IPR029063">
    <property type="entry name" value="SAM-dependent_MTases_sf"/>
</dbReference>
<feature type="binding site" evidence="5">
    <location>
        <position position="171"/>
    </location>
    <ligand>
        <name>S-adenosyl-L-methionine</name>
        <dbReference type="ChEBI" id="CHEBI:59789"/>
    </ligand>
</feature>
<dbReference type="GO" id="GO:0003723">
    <property type="term" value="F:RNA binding"/>
    <property type="evidence" value="ECO:0007669"/>
    <property type="project" value="UniProtKB-UniRule"/>
</dbReference>
<dbReference type="AlphaFoldDB" id="Q4RP08"/>
<evidence type="ECO:0000256" key="1">
    <source>
        <dbReference type="ARBA" id="ARBA00022603"/>
    </source>
</evidence>
<dbReference type="GO" id="GO:0006391">
    <property type="term" value="P:transcription initiation at mitochondrial promoter"/>
    <property type="evidence" value="ECO:0007669"/>
    <property type="project" value="TreeGrafter"/>
</dbReference>
<dbReference type="SMART" id="SM00650">
    <property type="entry name" value="rADc"/>
    <property type="match status" value="1"/>
</dbReference>
<reference evidence="9" key="1">
    <citation type="journal article" date="2004" name="Nature">
        <title>Genome duplication in the teleost fish Tetraodon nigroviridis reveals the early vertebrate proto-karyotype.</title>
        <authorList>
            <person name="Jaillon O."/>
            <person name="Aury J.-M."/>
            <person name="Brunet F."/>
            <person name="Petit J.-L."/>
            <person name="Stange-Thomann N."/>
            <person name="Mauceli E."/>
            <person name="Bouneau L."/>
            <person name="Fischer C."/>
            <person name="Ozouf-Costaz C."/>
            <person name="Bernot A."/>
            <person name="Nicaud S."/>
            <person name="Jaffe D."/>
            <person name="Fisher S."/>
            <person name="Lutfalla G."/>
            <person name="Dossat C."/>
            <person name="Segurens B."/>
            <person name="Dasilva C."/>
            <person name="Salanoubat M."/>
            <person name="Levy M."/>
            <person name="Boudet N."/>
            <person name="Castellano S."/>
            <person name="Anthouard V."/>
            <person name="Jubin C."/>
            <person name="Castelli V."/>
            <person name="Katinka M."/>
            <person name="Vacherie B."/>
            <person name="Biemont C."/>
            <person name="Skalli Z."/>
            <person name="Cattolico L."/>
            <person name="Poulain J."/>
            <person name="De Berardinis V."/>
            <person name="Cruaud C."/>
            <person name="Duprat S."/>
            <person name="Brottier P."/>
            <person name="Coutanceau J.-P."/>
            <person name="Gouzy J."/>
            <person name="Parra G."/>
            <person name="Lardier G."/>
            <person name="Chapple C."/>
            <person name="McKernan K.J."/>
            <person name="McEwan P."/>
            <person name="Bosak S."/>
            <person name="Kellis M."/>
            <person name="Volff J.-N."/>
            <person name="Guigo R."/>
            <person name="Zody M.C."/>
            <person name="Mesirov J."/>
            <person name="Lindblad-Toh K."/>
            <person name="Birren B."/>
            <person name="Nusbaum C."/>
            <person name="Kahn D."/>
            <person name="Robinson-Rechavi M."/>
            <person name="Laudet V."/>
            <person name="Schachter V."/>
            <person name="Quetier F."/>
            <person name="Saurin W."/>
            <person name="Scarpelli C."/>
            <person name="Wincker P."/>
            <person name="Lander E.S."/>
            <person name="Weissenbach J."/>
            <person name="Roest Crollius H."/>
        </authorList>
    </citation>
    <scope>NUCLEOTIDE SEQUENCE [LARGE SCALE GENOMIC DNA]</scope>
</reference>
<gene>
    <name evidence="9" type="ORF">GSTENG00031327001</name>
</gene>
<dbReference type="OrthoDB" id="16079at2759"/>
<dbReference type="GO" id="GO:0005759">
    <property type="term" value="C:mitochondrial matrix"/>
    <property type="evidence" value="ECO:0007669"/>
    <property type="project" value="TreeGrafter"/>
</dbReference>
<keyword evidence="3 5" id="KW-0949">S-adenosyl-L-methionine</keyword>
<dbReference type="KEGG" id="tng:GSTEN00031327G001"/>
<evidence type="ECO:0000256" key="3">
    <source>
        <dbReference type="ARBA" id="ARBA00022691"/>
    </source>
</evidence>
<dbReference type="SUPFAM" id="SSF53335">
    <property type="entry name" value="S-adenosyl-L-methionine-dependent methyltransferases"/>
    <property type="match status" value="1"/>
</dbReference>
<keyword evidence="6" id="KW-0698">rRNA processing</keyword>
<dbReference type="InterPro" id="IPR020598">
    <property type="entry name" value="rRNA_Ade_methylase_Trfase_N"/>
</dbReference>
<dbReference type="InterPro" id="IPR001737">
    <property type="entry name" value="KsgA/Erm"/>
</dbReference>
<dbReference type="PANTHER" id="PTHR11727:SF17">
    <property type="entry name" value="DIMETHYLADENOSINE TRANSFERASE 1, MITOCHONDRIAL"/>
    <property type="match status" value="1"/>
</dbReference>
<comment type="caution">
    <text evidence="9">The sequence shown here is derived from an EMBL/GenBank/DDBJ whole genome shotgun (WGS) entry which is preliminary data.</text>
</comment>
<proteinExistence type="inferred from homology"/>
<feature type="binding site" evidence="5">
    <location>
        <position position="63"/>
    </location>
    <ligand>
        <name>S-adenosyl-L-methionine</name>
        <dbReference type="ChEBI" id="CHEBI:59789"/>
    </ligand>
</feature>
<keyword evidence="1 5" id="KW-0489">Methyltransferase</keyword>
<dbReference type="Pfam" id="PF00398">
    <property type="entry name" value="RrnaAD"/>
    <property type="match status" value="1"/>
</dbReference>
<feature type="binding site" evidence="5">
    <location>
        <position position="141"/>
    </location>
    <ligand>
        <name>S-adenosyl-L-methionine</name>
        <dbReference type="ChEBI" id="CHEBI:59789"/>
    </ligand>
</feature>
<evidence type="ECO:0000256" key="6">
    <source>
        <dbReference type="RuleBase" id="RU362106"/>
    </source>
</evidence>